<keyword evidence="3" id="KW-0238">DNA-binding</keyword>
<dbReference type="InterPro" id="IPR002177">
    <property type="entry name" value="DPS_DNA-bd"/>
</dbReference>
<dbReference type="InterPro" id="IPR009078">
    <property type="entry name" value="Ferritin-like_SF"/>
</dbReference>
<dbReference type="CDD" id="cd01043">
    <property type="entry name" value="DPS"/>
    <property type="match status" value="1"/>
</dbReference>
<dbReference type="InterPro" id="IPR008331">
    <property type="entry name" value="Ferritin_DPS_dom"/>
</dbReference>
<keyword evidence="4" id="KW-1185">Reference proteome</keyword>
<accession>A0A938XU30</accession>
<dbReference type="SUPFAM" id="SSF47240">
    <property type="entry name" value="Ferritin-like"/>
    <property type="match status" value="1"/>
</dbReference>
<organism evidence="3 4">
    <name type="scientific">Halanaerobacter jeridensis</name>
    <dbReference type="NCBI Taxonomy" id="706427"/>
    <lineage>
        <taxon>Bacteria</taxon>
        <taxon>Bacillati</taxon>
        <taxon>Bacillota</taxon>
        <taxon>Clostridia</taxon>
        <taxon>Halanaerobiales</taxon>
        <taxon>Halobacteroidaceae</taxon>
        <taxon>Halanaerobacter</taxon>
    </lineage>
</organism>
<dbReference type="Pfam" id="PF00210">
    <property type="entry name" value="Ferritin"/>
    <property type="match status" value="1"/>
</dbReference>
<sequence>MENYDKLNTYLSNLAVLNTKLHNLHWNVEGAKFMQVHEYTEELYEEFFELYDEVAELIKMKGEFPLVKADDYVENATIEELESKAFADKEVLEIVKSDLEEMKSLATEIRAEADEVDDFEVVGEFEEHIAHYSQNLWFLESMLAE</sequence>
<dbReference type="PIRSF" id="PIRSF005900">
    <property type="entry name" value="Dps"/>
    <property type="match status" value="1"/>
</dbReference>
<protein>
    <submittedName>
        <fullName evidence="3">Starvation-inducible DNA-binding protein</fullName>
    </submittedName>
</protein>
<evidence type="ECO:0000313" key="3">
    <source>
        <dbReference type="EMBL" id="MBM7557776.1"/>
    </source>
</evidence>
<dbReference type="AlphaFoldDB" id="A0A938XU30"/>
<dbReference type="InterPro" id="IPR012347">
    <property type="entry name" value="Ferritin-like"/>
</dbReference>
<dbReference type="EMBL" id="JAFBDQ010000017">
    <property type="protein sequence ID" value="MBM7557776.1"/>
    <property type="molecule type" value="Genomic_DNA"/>
</dbReference>
<dbReference type="GO" id="GO:0003677">
    <property type="term" value="F:DNA binding"/>
    <property type="evidence" value="ECO:0007669"/>
    <property type="project" value="UniProtKB-KW"/>
</dbReference>
<gene>
    <name evidence="3" type="ORF">JOC47_002642</name>
</gene>
<name>A0A938XU30_9FIRM</name>
<feature type="domain" description="Ferritin/DPS" evidence="2">
    <location>
        <begin position="5"/>
        <end position="144"/>
    </location>
</feature>
<evidence type="ECO:0000259" key="2">
    <source>
        <dbReference type="Pfam" id="PF00210"/>
    </source>
</evidence>
<dbReference type="PROSITE" id="PS00818">
    <property type="entry name" value="DPS_1"/>
    <property type="match status" value="1"/>
</dbReference>
<dbReference type="PANTHER" id="PTHR42932">
    <property type="entry name" value="GENERAL STRESS PROTEIN 20U"/>
    <property type="match status" value="1"/>
</dbReference>
<dbReference type="PANTHER" id="PTHR42932:SF1">
    <property type="entry name" value="GENERAL STRESS PROTEIN 20U"/>
    <property type="match status" value="1"/>
</dbReference>
<dbReference type="GO" id="GO:0016722">
    <property type="term" value="F:oxidoreductase activity, acting on metal ions"/>
    <property type="evidence" value="ECO:0007669"/>
    <property type="project" value="InterPro"/>
</dbReference>
<comment type="similarity">
    <text evidence="1">Belongs to the Dps family.</text>
</comment>
<dbReference type="GO" id="GO:0008199">
    <property type="term" value="F:ferric iron binding"/>
    <property type="evidence" value="ECO:0007669"/>
    <property type="project" value="InterPro"/>
</dbReference>
<dbReference type="RefSeq" id="WP_204702521.1">
    <property type="nucleotide sequence ID" value="NZ_JAFBDQ010000017.1"/>
</dbReference>
<dbReference type="InterPro" id="IPR023188">
    <property type="entry name" value="DPS_DNA-bd_CS"/>
</dbReference>
<dbReference type="Gene3D" id="1.20.1260.10">
    <property type="match status" value="1"/>
</dbReference>
<proteinExistence type="inferred from homology"/>
<comment type="caution">
    <text evidence="3">The sequence shown here is derived from an EMBL/GenBank/DDBJ whole genome shotgun (WGS) entry which is preliminary data.</text>
</comment>
<evidence type="ECO:0000313" key="4">
    <source>
        <dbReference type="Proteomes" id="UP000774000"/>
    </source>
</evidence>
<dbReference type="Proteomes" id="UP000774000">
    <property type="component" value="Unassembled WGS sequence"/>
</dbReference>
<reference evidence="3" key="1">
    <citation type="submission" date="2021-01" db="EMBL/GenBank/DDBJ databases">
        <title>Genomic Encyclopedia of Type Strains, Phase IV (KMG-IV): sequencing the most valuable type-strain genomes for metagenomic binning, comparative biology and taxonomic classification.</title>
        <authorList>
            <person name="Goeker M."/>
        </authorList>
    </citation>
    <scope>NUCLEOTIDE SEQUENCE</scope>
    <source>
        <strain evidence="3">DSM 23230</strain>
    </source>
</reference>
<evidence type="ECO:0000256" key="1">
    <source>
        <dbReference type="ARBA" id="ARBA00009497"/>
    </source>
</evidence>